<organism evidence="1 2">
    <name type="scientific">Candidatus Mucispirillum faecigallinarum</name>
    <dbReference type="NCBI Taxonomy" id="2838699"/>
    <lineage>
        <taxon>Bacteria</taxon>
        <taxon>Pseudomonadati</taxon>
        <taxon>Deferribacterota</taxon>
        <taxon>Deferribacteres</taxon>
        <taxon>Deferribacterales</taxon>
        <taxon>Mucispirillaceae</taxon>
        <taxon>Mucispirillum</taxon>
    </lineage>
</organism>
<dbReference type="EMBL" id="DXAQ01000114">
    <property type="protein sequence ID" value="HIZ89737.1"/>
    <property type="molecule type" value="Genomic_DNA"/>
</dbReference>
<dbReference type="Proteomes" id="UP000824176">
    <property type="component" value="Unassembled WGS sequence"/>
</dbReference>
<comment type="caution">
    <text evidence="1">The sequence shown here is derived from an EMBL/GenBank/DDBJ whole genome shotgun (WGS) entry which is preliminary data.</text>
</comment>
<sequence>MHKWLETIQKAFPEIKKENVDKTVLKFDIIENIDDTMIKKEAASDNGLCFSWKDEENSYIMAVIGAEPCSKDEIQDKLEIVFDKMFGDTSSELYAARHVIIDDMYGLEVLGGNDTDDAKYDIFYGLYLTDDKESYVITGFGDDEVEFVFEKLTGASRLFNRKSEPALISKGKSNDKEIKAVRKLASKLYIDFEMNWQILNCTFSVHDGRLDTGRETSFLMLSEKGVEEMDFVEIYNEDKTFNEEISDLLSCIDAYDISGFTVTLFKDGRYGITYYPVEEDEFNEEDEHDHNHDHCHHEHYYDDEENDYFPEHGSEKEYALNYMNKLHADILSPVEKWDNGMVIIQNTENFTMVYPYYNTGSNPFIEVNIIEDTDENLDDESYMEELGTLYGKYYPAMYDYFGDKVDELDLYTVMFYFKNNGLNQVENLSVAYKEFEFDVFCAVEDGDDSIWAVNLTAVSEIFDKAFAEKPLMYLSFEAAYVDKLLLPGSINGLSSSGEEMFDEYISLTEQAGNNIIAFFESIDHANNNKKAIFTIFPNGKIGVKFI</sequence>
<proteinExistence type="predicted"/>
<evidence type="ECO:0000313" key="1">
    <source>
        <dbReference type="EMBL" id="HIZ89737.1"/>
    </source>
</evidence>
<gene>
    <name evidence="1" type="ORF">H9804_07310</name>
</gene>
<name>A0A9D2KCE1_9BACT</name>
<reference evidence="1" key="2">
    <citation type="submission" date="2021-04" db="EMBL/GenBank/DDBJ databases">
        <authorList>
            <person name="Gilroy R."/>
        </authorList>
    </citation>
    <scope>NUCLEOTIDE SEQUENCE</scope>
    <source>
        <strain evidence="1">ChiW4-1371</strain>
    </source>
</reference>
<dbReference type="AlphaFoldDB" id="A0A9D2KCE1"/>
<accession>A0A9D2KCE1</accession>
<protein>
    <submittedName>
        <fullName evidence="1">Uncharacterized protein</fullName>
    </submittedName>
</protein>
<evidence type="ECO:0000313" key="2">
    <source>
        <dbReference type="Proteomes" id="UP000824176"/>
    </source>
</evidence>
<reference evidence="1" key="1">
    <citation type="journal article" date="2021" name="PeerJ">
        <title>Extensive microbial diversity within the chicken gut microbiome revealed by metagenomics and culture.</title>
        <authorList>
            <person name="Gilroy R."/>
            <person name="Ravi A."/>
            <person name="Getino M."/>
            <person name="Pursley I."/>
            <person name="Horton D.L."/>
            <person name="Alikhan N.F."/>
            <person name="Baker D."/>
            <person name="Gharbi K."/>
            <person name="Hall N."/>
            <person name="Watson M."/>
            <person name="Adriaenssens E.M."/>
            <person name="Foster-Nyarko E."/>
            <person name="Jarju S."/>
            <person name="Secka A."/>
            <person name="Antonio M."/>
            <person name="Oren A."/>
            <person name="Chaudhuri R.R."/>
            <person name="La Ragione R."/>
            <person name="Hildebrand F."/>
            <person name="Pallen M.J."/>
        </authorList>
    </citation>
    <scope>NUCLEOTIDE SEQUENCE</scope>
    <source>
        <strain evidence="1">ChiW4-1371</strain>
    </source>
</reference>